<gene>
    <name evidence="1" type="ORF">SPIL2461_LOCUS10404</name>
</gene>
<evidence type="ECO:0000313" key="2">
    <source>
        <dbReference type="Proteomes" id="UP000649617"/>
    </source>
</evidence>
<dbReference type="Proteomes" id="UP000649617">
    <property type="component" value="Unassembled WGS sequence"/>
</dbReference>
<protein>
    <submittedName>
        <fullName evidence="1">Uncharacterized protein</fullName>
    </submittedName>
</protein>
<comment type="caution">
    <text evidence="1">The sequence shown here is derived from an EMBL/GenBank/DDBJ whole genome shotgun (WGS) entry which is preliminary data.</text>
</comment>
<organism evidence="1 2">
    <name type="scientific">Symbiodinium pilosum</name>
    <name type="common">Dinoflagellate</name>
    <dbReference type="NCBI Taxonomy" id="2952"/>
    <lineage>
        <taxon>Eukaryota</taxon>
        <taxon>Sar</taxon>
        <taxon>Alveolata</taxon>
        <taxon>Dinophyceae</taxon>
        <taxon>Suessiales</taxon>
        <taxon>Symbiodiniaceae</taxon>
        <taxon>Symbiodinium</taxon>
    </lineage>
</organism>
<evidence type="ECO:0000313" key="1">
    <source>
        <dbReference type="EMBL" id="CAE7423823.1"/>
    </source>
</evidence>
<sequence>MSYSRVYSKSELRPFDVMVAWQLVNGKGQAEAFAIAATISSRGRTKPASSLTKKEKKERDKMWQDKFDKWKAALKERGWNWVKLRAKVRSLKKDGMTYEAIKKDLGVKTKA</sequence>
<accession>A0A812R811</accession>
<proteinExistence type="predicted"/>
<dbReference type="AlphaFoldDB" id="A0A812R811"/>
<keyword evidence="2" id="KW-1185">Reference proteome</keyword>
<dbReference type="EMBL" id="CAJNIZ010019280">
    <property type="protein sequence ID" value="CAE7423823.1"/>
    <property type="molecule type" value="Genomic_DNA"/>
</dbReference>
<reference evidence="1" key="1">
    <citation type="submission" date="2021-02" db="EMBL/GenBank/DDBJ databases">
        <authorList>
            <person name="Dougan E. K."/>
            <person name="Rhodes N."/>
            <person name="Thang M."/>
            <person name="Chan C."/>
        </authorList>
    </citation>
    <scope>NUCLEOTIDE SEQUENCE</scope>
</reference>
<name>A0A812R811_SYMPI</name>